<feature type="compositionally biased region" description="Basic residues" evidence="10">
    <location>
        <begin position="332"/>
        <end position="341"/>
    </location>
</feature>
<keyword evidence="6" id="KW-0238">DNA-binding</keyword>
<evidence type="ECO:0000256" key="6">
    <source>
        <dbReference type="ARBA" id="ARBA00023125"/>
    </source>
</evidence>
<keyword evidence="4 9" id="KW-0863">Zinc-finger</keyword>
<dbReference type="PROSITE" id="PS50157">
    <property type="entry name" value="ZINC_FINGER_C2H2_2"/>
    <property type="match status" value="10"/>
</dbReference>
<feature type="region of interest" description="Disordered" evidence="10">
    <location>
        <begin position="328"/>
        <end position="348"/>
    </location>
</feature>
<dbReference type="GO" id="GO:0003677">
    <property type="term" value="F:DNA binding"/>
    <property type="evidence" value="ECO:0007669"/>
    <property type="project" value="UniProtKB-KW"/>
</dbReference>
<dbReference type="Pfam" id="PF00096">
    <property type="entry name" value="zf-C2H2"/>
    <property type="match status" value="4"/>
</dbReference>
<dbReference type="SMART" id="SM00355">
    <property type="entry name" value="ZnF_C2H2"/>
    <property type="match status" value="11"/>
</dbReference>
<evidence type="ECO:0000256" key="10">
    <source>
        <dbReference type="SAM" id="MobiDB-lite"/>
    </source>
</evidence>
<dbReference type="Gene3D" id="3.30.160.60">
    <property type="entry name" value="Classic Zinc Finger"/>
    <property type="match status" value="7"/>
</dbReference>
<proteinExistence type="inferred from homology"/>
<evidence type="ECO:0000313" key="13">
    <source>
        <dbReference type="Proteomes" id="UP001627154"/>
    </source>
</evidence>
<keyword evidence="2" id="KW-0479">Metal-binding</keyword>
<feature type="domain" description="C2H2-type" evidence="11">
    <location>
        <begin position="130"/>
        <end position="158"/>
    </location>
</feature>
<evidence type="ECO:0000256" key="8">
    <source>
        <dbReference type="ARBA" id="ARBA00037948"/>
    </source>
</evidence>
<feature type="domain" description="C2H2-type" evidence="11">
    <location>
        <begin position="187"/>
        <end position="214"/>
    </location>
</feature>
<keyword evidence="7" id="KW-0539">Nucleus</keyword>
<gene>
    <name evidence="12" type="ORF">TKK_002439</name>
</gene>
<accession>A0ABD2XKW0</accession>
<keyword evidence="5" id="KW-0862">Zinc</keyword>
<feature type="domain" description="C2H2-type" evidence="11">
    <location>
        <begin position="2"/>
        <end position="31"/>
    </location>
</feature>
<protein>
    <recommendedName>
        <fullName evidence="11">C2H2-type domain-containing protein</fullName>
    </recommendedName>
</protein>
<evidence type="ECO:0000256" key="5">
    <source>
        <dbReference type="ARBA" id="ARBA00022833"/>
    </source>
</evidence>
<dbReference type="PANTHER" id="PTHR24388:SF54">
    <property type="entry name" value="PROTEIN ESCARGOT"/>
    <property type="match status" value="1"/>
</dbReference>
<name>A0ABD2XKW0_9HYME</name>
<dbReference type="SUPFAM" id="SSF57667">
    <property type="entry name" value="beta-beta-alpha zinc fingers"/>
    <property type="match status" value="6"/>
</dbReference>
<evidence type="ECO:0000256" key="4">
    <source>
        <dbReference type="ARBA" id="ARBA00022771"/>
    </source>
</evidence>
<evidence type="ECO:0000256" key="3">
    <source>
        <dbReference type="ARBA" id="ARBA00022737"/>
    </source>
</evidence>
<dbReference type="GO" id="GO:0008270">
    <property type="term" value="F:zinc ion binding"/>
    <property type="evidence" value="ECO:0007669"/>
    <property type="project" value="UniProtKB-KW"/>
</dbReference>
<evidence type="ECO:0000256" key="9">
    <source>
        <dbReference type="PROSITE-ProRule" id="PRU00042"/>
    </source>
</evidence>
<dbReference type="InterPro" id="IPR050527">
    <property type="entry name" value="Snail/Krueppel_Znf"/>
</dbReference>
<comment type="caution">
    <text evidence="12">The sequence shown here is derived from an EMBL/GenBank/DDBJ whole genome shotgun (WGS) entry which is preliminary data.</text>
</comment>
<comment type="similarity">
    <text evidence="8">Belongs to the snail C2H2-type zinc-finger protein family.</text>
</comment>
<feature type="domain" description="C2H2-type" evidence="11">
    <location>
        <begin position="99"/>
        <end position="128"/>
    </location>
</feature>
<sequence length="402" mass="47401">MIECHYQHCDRKFDKPWRLDNHLKDHLTKEEIKCTETGCNKIYLDLRQLSIHMNKEHKASGERKAKPLHKCTHDGCEAVFSRPWRLKNHMNQHLNLKLHKCDHDGCDKAYSSQEHLKRHLQTHAAVSTSYQCQICSVNISTMSNLKRHYKRAHATEKELFCEECNLSFRKKSRFEEHKASHNNSPAYECEKCGKKFMIHQRYTRHLETHENNNSKSYKCLFDTCDKVFPKWSLMLKHRTEEHSGFKCEKCDKEFKTWAYLLNHQKVHSEERKVISCPYPNCNRIYYYKKNLTSHIRVKHEGEAFTCDICGRKLKSKLGIKNHIMNIHMKEPKSKKKRKPQAPRKDIGQPAQSMLTKLIGIKLSVTAEKQLMLRDPVALQRDLQDENLSFSEEEKVVSDNGVA</sequence>
<evidence type="ECO:0000256" key="2">
    <source>
        <dbReference type="ARBA" id="ARBA00022723"/>
    </source>
</evidence>
<evidence type="ECO:0000259" key="11">
    <source>
        <dbReference type="PROSITE" id="PS50157"/>
    </source>
</evidence>
<evidence type="ECO:0000256" key="1">
    <source>
        <dbReference type="ARBA" id="ARBA00004123"/>
    </source>
</evidence>
<keyword evidence="3" id="KW-0677">Repeat</keyword>
<comment type="subcellular location">
    <subcellularLocation>
        <location evidence="1">Nucleus</location>
    </subcellularLocation>
</comment>
<feature type="domain" description="C2H2-type" evidence="11">
    <location>
        <begin position="159"/>
        <end position="186"/>
    </location>
</feature>
<dbReference type="InterPro" id="IPR013087">
    <property type="entry name" value="Znf_C2H2_type"/>
</dbReference>
<dbReference type="EMBL" id="JBJJXI010000021">
    <property type="protein sequence ID" value="KAL3405432.1"/>
    <property type="molecule type" value="Genomic_DNA"/>
</dbReference>
<dbReference type="Proteomes" id="UP001627154">
    <property type="component" value="Unassembled WGS sequence"/>
</dbReference>
<feature type="domain" description="C2H2-type" evidence="11">
    <location>
        <begin position="217"/>
        <end position="247"/>
    </location>
</feature>
<evidence type="ECO:0000256" key="7">
    <source>
        <dbReference type="ARBA" id="ARBA00023242"/>
    </source>
</evidence>
<feature type="domain" description="C2H2-type" evidence="11">
    <location>
        <begin position="245"/>
        <end position="272"/>
    </location>
</feature>
<dbReference type="PANTHER" id="PTHR24388">
    <property type="entry name" value="ZINC FINGER PROTEIN"/>
    <property type="match status" value="1"/>
</dbReference>
<evidence type="ECO:0000313" key="12">
    <source>
        <dbReference type="EMBL" id="KAL3405432.1"/>
    </source>
</evidence>
<dbReference type="InterPro" id="IPR036236">
    <property type="entry name" value="Znf_C2H2_sf"/>
</dbReference>
<dbReference type="AlphaFoldDB" id="A0ABD2XKW0"/>
<reference evidence="12 13" key="1">
    <citation type="journal article" date="2024" name="bioRxiv">
        <title>A reference genome for Trichogramma kaykai: A tiny desert-dwelling parasitoid wasp with competing sex-ratio distorters.</title>
        <authorList>
            <person name="Culotta J."/>
            <person name="Lindsey A.R."/>
        </authorList>
    </citation>
    <scope>NUCLEOTIDE SEQUENCE [LARGE SCALE GENOMIC DNA]</scope>
    <source>
        <strain evidence="12 13">KSX58</strain>
    </source>
</reference>
<feature type="domain" description="C2H2-type" evidence="11">
    <location>
        <begin position="69"/>
        <end position="98"/>
    </location>
</feature>
<dbReference type="PROSITE" id="PS00028">
    <property type="entry name" value="ZINC_FINGER_C2H2_1"/>
    <property type="match status" value="11"/>
</dbReference>
<keyword evidence="13" id="KW-1185">Reference proteome</keyword>
<feature type="domain" description="C2H2-type" evidence="11">
    <location>
        <begin position="304"/>
        <end position="332"/>
    </location>
</feature>
<feature type="domain" description="C2H2-type" evidence="11">
    <location>
        <begin position="274"/>
        <end position="304"/>
    </location>
</feature>
<dbReference type="GO" id="GO:0005634">
    <property type="term" value="C:nucleus"/>
    <property type="evidence" value="ECO:0007669"/>
    <property type="project" value="UniProtKB-SubCell"/>
</dbReference>
<organism evidence="12 13">
    <name type="scientific">Trichogramma kaykai</name>
    <dbReference type="NCBI Taxonomy" id="54128"/>
    <lineage>
        <taxon>Eukaryota</taxon>
        <taxon>Metazoa</taxon>
        <taxon>Ecdysozoa</taxon>
        <taxon>Arthropoda</taxon>
        <taxon>Hexapoda</taxon>
        <taxon>Insecta</taxon>
        <taxon>Pterygota</taxon>
        <taxon>Neoptera</taxon>
        <taxon>Endopterygota</taxon>
        <taxon>Hymenoptera</taxon>
        <taxon>Apocrita</taxon>
        <taxon>Proctotrupomorpha</taxon>
        <taxon>Chalcidoidea</taxon>
        <taxon>Trichogrammatidae</taxon>
        <taxon>Trichogramma</taxon>
    </lineage>
</organism>